<gene>
    <name evidence="13" type="ORF">HPB48_010528</name>
</gene>
<reference evidence="13 14" key="1">
    <citation type="journal article" date="2020" name="Cell">
        <title>Large-Scale Comparative Analyses of Tick Genomes Elucidate Their Genetic Diversity and Vector Capacities.</title>
        <authorList>
            <consortium name="Tick Genome and Microbiome Consortium (TIGMIC)"/>
            <person name="Jia N."/>
            <person name="Wang J."/>
            <person name="Shi W."/>
            <person name="Du L."/>
            <person name="Sun Y."/>
            <person name="Zhan W."/>
            <person name="Jiang J.F."/>
            <person name="Wang Q."/>
            <person name="Zhang B."/>
            <person name="Ji P."/>
            <person name="Bell-Sakyi L."/>
            <person name="Cui X.M."/>
            <person name="Yuan T.T."/>
            <person name="Jiang B.G."/>
            <person name="Yang W.F."/>
            <person name="Lam T.T."/>
            <person name="Chang Q.C."/>
            <person name="Ding S.J."/>
            <person name="Wang X.J."/>
            <person name="Zhu J.G."/>
            <person name="Ruan X.D."/>
            <person name="Zhao L."/>
            <person name="Wei J.T."/>
            <person name="Ye R.Z."/>
            <person name="Que T.C."/>
            <person name="Du C.H."/>
            <person name="Zhou Y.H."/>
            <person name="Cheng J.X."/>
            <person name="Dai P.F."/>
            <person name="Guo W.B."/>
            <person name="Han X.H."/>
            <person name="Huang E.J."/>
            <person name="Li L.F."/>
            <person name="Wei W."/>
            <person name="Gao Y.C."/>
            <person name="Liu J.Z."/>
            <person name="Shao H.Z."/>
            <person name="Wang X."/>
            <person name="Wang C.C."/>
            <person name="Yang T.C."/>
            <person name="Huo Q.B."/>
            <person name="Li W."/>
            <person name="Chen H.Y."/>
            <person name="Chen S.E."/>
            <person name="Zhou L.G."/>
            <person name="Ni X.B."/>
            <person name="Tian J.H."/>
            <person name="Sheng Y."/>
            <person name="Liu T."/>
            <person name="Pan Y.S."/>
            <person name="Xia L.Y."/>
            <person name="Li J."/>
            <person name="Zhao F."/>
            <person name="Cao W.C."/>
        </authorList>
    </citation>
    <scope>NUCLEOTIDE SEQUENCE [LARGE SCALE GENOMIC DNA]</scope>
    <source>
        <strain evidence="13">HaeL-2018</strain>
    </source>
</reference>
<evidence type="ECO:0000256" key="7">
    <source>
        <dbReference type="ARBA" id="ARBA00022989"/>
    </source>
</evidence>
<dbReference type="GO" id="GO:0016887">
    <property type="term" value="F:ATP hydrolysis activity"/>
    <property type="evidence" value="ECO:0007669"/>
    <property type="project" value="InterPro"/>
</dbReference>
<feature type="chain" id="PRO_5039912012" description="ABC transporter" evidence="10">
    <location>
        <begin position="18"/>
        <end position="535"/>
    </location>
</feature>
<feature type="domain" description="ABC transporter" evidence="11">
    <location>
        <begin position="281"/>
        <end position="516"/>
    </location>
</feature>
<dbReference type="PANTHER" id="PTHR24223:SF443">
    <property type="entry name" value="MULTIDRUG-RESISTANCE LIKE PROTEIN 1, ISOFORM I"/>
    <property type="match status" value="1"/>
</dbReference>
<dbReference type="Gene3D" id="3.40.50.300">
    <property type="entry name" value="P-loop containing nucleotide triphosphate hydrolases"/>
    <property type="match status" value="1"/>
</dbReference>
<keyword evidence="4" id="KW-0677">Repeat</keyword>
<keyword evidence="2" id="KW-0813">Transport</keyword>
<name>A0A9J6H264_HAELO</name>
<dbReference type="PROSITE" id="PS50893">
    <property type="entry name" value="ABC_TRANSPORTER_2"/>
    <property type="match status" value="1"/>
</dbReference>
<dbReference type="GO" id="GO:0005774">
    <property type="term" value="C:vacuolar membrane"/>
    <property type="evidence" value="ECO:0007669"/>
    <property type="project" value="UniProtKB-SubCell"/>
</dbReference>
<feature type="transmembrane region" description="Helical" evidence="9">
    <location>
        <begin position="212"/>
        <end position="233"/>
    </location>
</feature>
<evidence type="ECO:0000256" key="8">
    <source>
        <dbReference type="ARBA" id="ARBA00023136"/>
    </source>
</evidence>
<accession>A0A9J6H264</accession>
<dbReference type="Gene3D" id="1.20.1560.10">
    <property type="entry name" value="ABC transporter type 1, transmembrane domain"/>
    <property type="match status" value="1"/>
</dbReference>
<organism evidence="13 14">
    <name type="scientific">Haemaphysalis longicornis</name>
    <name type="common">Bush tick</name>
    <dbReference type="NCBI Taxonomy" id="44386"/>
    <lineage>
        <taxon>Eukaryota</taxon>
        <taxon>Metazoa</taxon>
        <taxon>Ecdysozoa</taxon>
        <taxon>Arthropoda</taxon>
        <taxon>Chelicerata</taxon>
        <taxon>Arachnida</taxon>
        <taxon>Acari</taxon>
        <taxon>Parasitiformes</taxon>
        <taxon>Ixodida</taxon>
        <taxon>Ixodoidea</taxon>
        <taxon>Ixodidae</taxon>
        <taxon>Haemaphysalinae</taxon>
        <taxon>Haemaphysalis</taxon>
    </lineage>
</organism>
<feature type="transmembrane region" description="Helical" evidence="9">
    <location>
        <begin position="92"/>
        <end position="112"/>
    </location>
</feature>
<protein>
    <recommendedName>
        <fullName evidence="15">ABC transporter</fullName>
    </recommendedName>
</protein>
<dbReference type="SUPFAM" id="SSF52540">
    <property type="entry name" value="P-loop containing nucleoside triphosphate hydrolases"/>
    <property type="match status" value="1"/>
</dbReference>
<dbReference type="InterPro" id="IPR003439">
    <property type="entry name" value="ABC_transporter-like_ATP-bd"/>
</dbReference>
<feature type="domain" description="ABC transmembrane type-1" evidence="12">
    <location>
        <begin position="1"/>
        <end position="167"/>
    </location>
</feature>
<dbReference type="Proteomes" id="UP000821853">
    <property type="component" value="Chromosome 9"/>
</dbReference>
<dbReference type="SUPFAM" id="SSF90123">
    <property type="entry name" value="ABC transporter transmembrane region"/>
    <property type="match status" value="1"/>
</dbReference>
<keyword evidence="10" id="KW-0732">Signal</keyword>
<evidence type="ECO:0000256" key="9">
    <source>
        <dbReference type="SAM" id="Phobius"/>
    </source>
</evidence>
<dbReference type="VEuPathDB" id="VectorBase:HLOH_043368"/>
<dbReference type="OMA" id="GSLHHAM"/>
<evidence type="ECO:0008006" key="15">
    <source>
        <dbReference type="Google" id="ProtNLM"/>
    </source>
</evidence>
<evidence type="ECO:0000256" key="2">
    <source>
        <dbReference type="ARBA" id="ARBA00022448"/>
    </source>
</evidence>
<keyword evidence="5" id="KW-0547">Nucleotide-binding</keyword>
<keyword evidence="8 9" id="KW-0472">Membrane</keyword>
<evidence type="ECO:0000256" key="4">
    <source>
        <dbReference type="ARBA" id="ARBA00022737"/>
    </source>
</evidence>
<dbReference type="PROSITE" id="PS50929">
    <property type="entry name" value="ABC_TM1F"/>
    <property type="match status" value="1"/>
</dbReference>
<dbReference type="InterPro" id="IPR003593">
    <property type="entry name" value="AAA+_ATPase"/>
</dbReference>
<dbReference type="GO" id="GO:0005524">
    <property type="term" value="F:ATP binding"/>
    <property type="evidence" value="ECO:0007669"/>
    <property type="project" value="UniProtKB-KW"/>
</dbReference>
<dbReference type="Pfam" id="PF00005">
    <property type="entry name" value="ABC_tran"/>
    <property type="match status" value="1"/>
</dbReference>
<evidence type="ECO:0000256" key="10">
    <source>
        <dbReference type="SAM" id="SignalP"/>
    </source>
</evidence>
<dbReference type="InterPro" id="IPR017871">
    <property type="entry name" value="ABC_transporter-like_CS"/>
</dbReference>
<dbReference type="Pfam" id="PF00664">
    <property type="entry name" value="ABC_membrane"/>
    <property type="match status" value="1"/>
</dbReference>
<dbReference type="InterPro" id="IPR027417">
    <property type="entry name" value="P-loop_NTPase"/>
</dbReference>
<sequence length="535" mass="57938">MSVFFTVLCRVAGGVLLAATARRLSRSLQESMLGGVLRSPVSFFDSSPRGRVLNRFTSDIDFVDAECFVSGKQSVQGVLLTAARVAVVGTQVPTVVLITVVVAIIFAWGINLSSRASHISRFYDRTASSRLFQHMTETLDALSSVRAYGVVQRFRSHFFRLSDTCLRGYGAFCTCYLFTHAISATGAFVVVMSTLLVNTTGSSLPSASSLGVALSSATSVPLALMTLCVMMFNTLQMLVSFERCLEYAELPPETDVETGSGDEKRALDDDFAKSWPSEGRIEFEKYRASYRPGVTPDVLINVTFTVEPMNKVGVVGRTGAGKSSLVLAMLRMLRASEGRILIDGLDIASVPLKKLRRSITVIPQDPSLVRGTLRLNLDPTGSHSDEELWRALRQAHLADVVTEHAAGLELETADGGANLSVGQRQLVCLARALLRGSKILLLDEATSQMDGDTDRLIQITLREAFAQCTLLTIAHRVHTVLDYDRILVLGEGRVKEYGSPAALLSNPDSAFYKMAADAGIAVDAAIKRAPEVTSL</sequence>
<dbReference type="PANTHER" id="PTHR24223">
    <property type="entry name" value="ATP-BINDING CASSETTE SUB-FAMILY C"/>
    <property type="match status" value="1"/>
</dbReference>
<dbReference type="EMBL" id="JABSTR010000011">
    <property type="protein sequence ID" value="KAH9381709.1"/>
    <property type="molecule type" value="Genomic_DNA"/>
</dbReference>
<dbReference type="InterPro" id="IPR011527">
    <property type="entry name" value="ABC1_TM_dom"/>
</dbReference>
<dbReference type="AlphaFoldDB" id="A0A9J6H264"/>
<keyword evidence="14" id="KW-1185">Reference proteome</keyword>
<feature type="signal peptide" evidence="10">
    <location>
        <begin position="1"/>
        <end position="17"/>
    </location>
</feature>
<evidence type="ECO:0000313" key="14">
    <source>
        <dbReference type="Proteomes" id="UP000821853"/>
    </source>
</evidence>
<evidence type="ECO:0000256" key="1">
    <source>
        <dbReference type="ARBA" id="ARBA00004128"/>
    </source>
</evidence>
<keyword evidence="6" id="KW-0067">ATP-binding</keyword>
<proteinExistence type="predicted"/>
<evidence type="ECO:0000313" key="13">
    <source>
        <dbReference type="EMBL" id="KAH9381709.1"/>
    </source>
</evidence>
<dbReference type="InterPro" id="IPR036640">
    <property type="entry name" value="ABC1_TM_sf"/>
</dbReference>
<dbReference type="GO" id="GO:0140359">
    <property type="term" value="F:ABC-type transporter activity"/>
    <property type="evidence" value="ECO:0007669"/>
    <property type="project" value="InterPro"/>
</dbReference>
<comment type="caution">
    <text evidence="13">The sequence shown here is derived from an EMBL/GenBank/DDBJ whole genome shotgun (WGS) entry which is preliminary data.</text>
</comment>
<dbReference type="CDD" id="cd03244">
    <property type="entry name" value="ABCC_MRP_domain2"/>
    <property type="match status" value="1"/>
</dbReference>
<evidence type="ECO:0000256" key="6">
    <source>
        <dbReference type="ARBA" id="ARBA00022840"/>
    </source>
</evidence>
<dbReference type="FunFam" id="3.40.50.300:FF:000163">
    <property type="entry name" value="Multidrug resistance-associated protein member 4"/>
    <property type="match status" value="1"/>
</dbReference>
<evidence type="ECO:0000259" key="12">
    <source>
        <dbReference type="PROSITE" id="PS50929"/>
    </source>
</evidence>
<dbReference type="OrthoDB" id="6503620at2759"/>
<keyword evidence="7 9" id="KW-1133">Transmembrane helix</keyword>
<dbReference type="PROSITE" id="PS00211">
    <property type="entry name" value="ABC_TRANSPORTER_1"/>
    <property type="match status" value="1"/>
</dbReference>
<dbReference type="InterPro" id="IPR050173">
    <property type="entry name" value="ABC_transporter_C-like"/>
</dbReference>
<feature type="transmembrane region" description="Helical" evidence="9">
    <location>
        <begin position="169"/>
        <end position="192"/>
    </location>
</feature>
<evidence type="ECO:0000256" key="5">
    <source>
        <dbReference type="ARBA" id="ARBA00022741"/>
    </source>
</evidence>
<dbReference type="SMART" id="SM00382">
    <property type="entry name" value="AAA"/>
    <property type="match status" value="1"/>
</dbReference>
<keyword evidence="3 9" id="KW-0812">Transmembrane</keyword>
<evidence type="ECO:0000259" key="11">
    <source>
        <dbReference type="PROSITE" id="PS50893"/>
    </source>
</evidence>
<comment type="subcellular location">
    <subcellularLocation>
        <location evidence="1">Vacuole membrane</location>
        <topology evidence="1">Multi-pass membrane protein</topology>
    </subcellularLocation>
</comment>
<evidence type="ECO:0000256" key="3">
    <source>
        <dbReference type="ARBA" id="ARBA00022692"/>
    </source>
</evidence>